<evidence type="ECO:0000256" key="1">
    <source>
        <dbReference type="SAM" id="MobiDB-lite"/>
    </source>
</evidence>
<reference evidence="3 4" key="2">
    <citation type="submission" date="2018-11" db="EMBL/GenBank/DDBJ databases">
        <authorList>
            <consortium name="Pathogen Informatics"/>
        </authorList>
    </citation>
    <scope>NUCLEOTIDE SEQUENCE [LARGE SCALE GENOMIC DNA]</scope>
</reference>
<dbReference type="EMBL" id="UYSL01021116">
    <property type="protein sequence ID" value="VDL77270.1"/>
    <property type="molecule type" value="Genomic_DNA"/>
</dbReference>
<dbReference type="Proteomes" id="UP000271162">
    <property type="component" value="Unassembled WGS sequence"/>
</dbReference>
<dbReference type="AlphaFoldDB" id="A0A0N4YB63"/>
<protein>
    <submittedName>
        <fullName evidence="5">Secreted protein</fullName>
    </submittedName>
</protein>
<feature type="region of interest" description="Disordered" evidence="1">
    <location>
        <begin position="122"/>
        <end position="144"/>
    </location>
</feature>
<reference evidence="5" key="1">
    <citation type="submission" date="2017-02" db="UniProtKB">
        <authorList>
            <consortium name="WormBaseParasite"/>
        </authorList>
    </citation>
    <scope>IDENTIFICATION</scope>
</reference>
<dbReference type="WBParaSite" id="NBR_0001368001-mRNA-1">
    <property type="protein sequence ID" value="NBR_0001368001-mRNA-1"/>
    <property type="gene ID" value="NBR_0001368001"/>
</dbReference>
<name>A0A0N4YB63_NIPBR</name>
<evidence type="ECO:0000313" key="5">
    <source>
        <dbReference type="WBParaSite" id="NBR_0001368001-mRNA-1"/>
    </source>
</evidence>
<gene>
    <name evidence="3" type="ORF">NBR_LOCUS13681</name>
</gene>
<keyword evidence="2" id="KW-0812">Transmembrane</keyword>
<sequence length="335" mass="36579">MDQSARGVNYRLIRFFSRIVALVTIAPGFIIQHARRTVEEPREVPLGLDARPSQILGQAVSDATTQSRLSLLKALAPLEHGVPDPSLITSTPPPPNPSTLFPELKTVYPPFTGIRPLNIKPINPVRRGASGGSNDGYASQSRKNGPDGFMDFGGIRDYVPGVKDNFGIRKGPGCLPFLSEFMQVAYGNCQQVADEKTFDAWGEELKSAILTGRIDLLKARMVPLLLVSLAFSMVTSAPTSTQPSTTIAMDNSTDTISNETETTFVGIRGSIQKEIVFLRTSFESLRQDIEEWMIDRYFLDSQSTAAAQATSISNGKSSLGYKDLKHYANTHGYCA</sequence>
<keyword evidence="2" id="KW-1133">Transmembrane helix</keyword>
<accession>A0A0N4YB63</accession>
<organism evidence="5">
    <name type="scientific">Nippostrongylus brasiliensis</name>
    <name type="common">Rat hookworm</name>
    <dbReference type="NCBI Taxonomy" id="27835"/>
    <lineage>
        <taxon>Eukaryota</taxon>
        <taxon>Metazoa</taxon>
        <taxon>Ecdysozoa</taxon>
        <taxon>Nematoda</taxon>
        <taxon>Chromadorea</taxon>
        <taxon>Rhabditida</taxon>
        <taxon>Rhabditina</taxon>
        <taxon>Rhabditomorpha</taxon>
        <taxon>Strongyloidea</taxon>
        <taxon>Heligmosomidae</taxon>
        <taxon>Nippostrongylus</taxon>
    </lineage>
</organism>
<evidence type="ECO:0000313" key="4">
    <source>
        <dbReference type="Proteomes" id="UP000271162"/>
    </source>
</evidence>
<keyword evidence="4" id="KW-1185">Reference proteome</keyword>
<evidence type="ECO:0000313" key="3">
    <source>
        <dbReference type="EMBL" id="VDL77270.1"/>
    </source>
</evidence>
<feature type="transmembrane region" description="Helical" evidence="2">
    <location>
        <begin position="12"/>
        <end position="31"/>
    </location>
</feature>
<evidence type="ECO:0000256" key="2">
    <source>
        <dbReference type="SAM" id="Phobius"/>
    </source>
</evidence>
<proteinExistence type="predicted"/>
<keyword evidence="2" id="KW-0472">Membrane</keyword>